<keyword evidence="3 6" id="KW-0812">Transmembrane</keyword>
<dbReference type="InterPro" id="IPR051401">
    <property type="entry name" value="GtrA_CellWall_Glycosyl"/>
</dbReference>
<keyword evidence="4 6" id="KW-1133">Transmembrane helix</keyword>
<keyword evidence="9" id="KW-1185">Reference proteome</keyword>
<sequence>MATFVKAQASSLAASVVDFGLTIFLKEVVGVWYVAASFIGTISGGVTNFMLGRKWVFRKKKEKKIPAQAAKYILVWCGNLALNTGGVFLVTHYLKLDYKISKVVVSLLVGIFYNYFLQKKFVFA</sequence>
<dbReference type="Pfam" id="PF04138">
    <property type="entry name" value="GtrA_DPMS_TM"/>
    <property type="match status" value="1"/>
</dbReference>
<proteinExistence type="inferred from homology"/>
<keyword evidence="5 6" id="KW-0472">Membrane</keyword>
<dbReference type="PANTHER" id="PTHR38459">
    <property type="entry name" value="PROPHAGE BACTOPRENOL-LINKED GLUCOSE TRANSLOCASE HOMOLOG"/>
    <property type="match status" value="1"/>
</dbReference>
<comment type="similarity">
    <text evidence="2">Belongs to the GtrA family.</text>
</comment>
<feature type="transmembrane region" description="Helical" evidence="6">
    <location>
        <begin position="72"/>
        <end position="94"/>
    </location>
</feature>
<comment type="caution">
    <text evidence="8">The sequence shown here is derived from an EMBL/GenBank/DDBJ whole genome shotgun (WGS) entry which is preliminary data.</text>
</comment>
<dbReference type="InterPro" id="IPR007267">
    <property type="entry name" value="GtrA_DPMS_TM"/>
</dbReference>
<gene>
    <name evidence="8" type="ORF">D0C36_03270</name>
</gene>
<evidence type="ECO:0000256" key="6">
    <source>
        <dbReference type="SAM" id="Phobius"/>
    </source>
</evidence>
<dbReference type="EMBL" id="QWDC01000001">
    <property type="protein sequence ID" value="RFZ94580.1"/>
    <property type="molecule type" value="Genomic_DNA"/>
</dbReference>
<evidence type="ECO:0000313" key="9">
    <source>
        <dbReference type="Proteomes" id="UP000264217"/>
    </source>
</evidence>
<dbReference type="AlphaFoldDB" id="A0A372NWU5"/>
<dbReference type="GO" id="GO:0000271">
    <property type="term" value="P:polysaccharide biosynthetic process"/>
    <property type="evidence" value="ECO:0007669"/>
    <property type="project" value="InterPro"/>
</dbReference>
<dbReference type="PANTHER" id="PTHR38459:SF1">
    <property type="entry name" value="PROPHAGE BACTOPRENOL-LINKED GLUCOSE TRANSLOCASE HOMOLOG"/>
    <property type="match status" value="1"/>
</dbReference>
<accession>A0A372NWU5</accession>
<evidence type="ECO:0000259" key="7">
    <source>
        <dbReference type="Pfam" id="PF04138"/>
    </source>
</evidence>
<dbReference type="RefSeq" id="WP_117390141.1">
    <property type="nucleotide sequence ID" value="NZ_QWDC01000001.1"/>
</dbReference>
<organism evidence="8 9">
    <name type="scientific">Mucilaginibacter conchicola</name>
    <dbReference type="NCBI Taxonomy" id="2303333"/>
    <lineage>
        <taxon>Bacteria</taxon>
        <taxon>Pseudomonadati</taxon>
        <taxon>Bacteroidota</taxon>
        <taxon>Sphingobacteriia</taxon>
        <taxon>Sphingobacteriales</taxon>
        <taxon>Sphingobacteriaceae</taxon>
        <taxon>Mucilaginibacter</taxon>
    </lineage>
</organism>
<evidence type="ECO:0000256" key="2">
    <source>
        <dbReference type="ARBA" id="ARBA00009399"/>
    </source>
</evidence>
<name>A0A372NWU5_9SPHI</name>
<evidence type="ECO:0000256" key="4">
    <source>
        <dbReference type="ARBA" id="ARBA00022989"/>
    </source>
</evidence>
<evidence type="ECO:0000256" key="3">
    <source>
        <dbReference type="ARBA" id="ARBA00022692"/>
    </source>
</evidence>
<feature type="transmembrane region" description="Helical" evidence="6">
    <location>
        <begin position="31"/>
        <end position="51"/>
    </location>
</feature>
<comment type="subcellular location">
    <subcellularLocation>
        <location evidence="1">Membrane</location>
        <topology evidence="1">Multi-pass membrane protein</topology>
    </subcellularLocation>
</comment>
<protein>
    <submittedName>
        <fullName evidence="8">GtrA family protein</fullName>
    </submittedName>
</protein>
<dbReference type="GO" id="GO:0005886">
    <property type="term" value="C:plasma membrane"/>
    <property type="evidence" value="ECO:0007669"/>
    <property type="project" value="TreeGrafter"/>
</dbReference>
<feature type="domain" description="GtrA/DPMS transmembrane" evidence="7">
    <location>
        <begin position="12"/>
        <end position="123"/>
    </location>
</feature>
<feature type="transmembrane region" description="Helical" evidence="6">
    <location>
        <begin position="100"/>
        <end position="117"/>
    </location>
</feature>
<evidence type="ECO:0000256" key="5">
    <source>
        <dbReference type="ARBA" id="ARBA00023136"/>
    </source>
</evidence>
<dbReference type="OrthoDB" id="961506at2"/>
<reference evidence="8 9" key="1">
    <citation type="submission" date="2018-08" db="EMBL/GenBank/DDBJ databases">
        <title>Mucilaginibacter sp. MYSH2.</title>
        <authorList>
            <person name="Seo T."/>
        </authorList>
    </citation>
    <scope>NUCLEOTIDE SEQUENCE [LARGE SCALE GENOMIC DNA]</scope>
    <source>
        <strain evidence="8 9">MYSH2</strain>
    </source>
</reference>
<dbReference type="Proteomes" id="UP000264217">
    <property type="component" value="Unassembled WGS sequence"/>
</dbReference>
<evidence type="ECO:0000256" key="1">
    <source>
        <dbReference type="ARBA" id="ARBA00004141"/>
    </source>
</evidence>
<evidence type="ECO:0000313" key="8">
    <source>
        <dbReference type="EMBL" id="RFZ94580.1"/>
    </source>
</evidence>